<protein>
    <submittedName>
        <fullName evidence="1">Uncharacterized protein</fullName>
    </submittedName>
</protein>
<comment type="caution">
    <text evidence="1">The sequence shown here is derived from an EMBL/GenBank/DDBJ whole genome shotgun (WGS) entry which is preliminary data.</text>
</comment>
<sequence>MFFRMPDEQEGYYYGCVLFGKNYSADCAGGVCNDFILMEVCMPGSVRDVSGYAATIYPLSLMF</sequence>
<organism evidence="1 2">
    <name type="scientific">Terrimonas ginsenosidimutans</name>
    <dbReference type="NCBI Taxonomy" id="2908004"/>
    <lineage>
        <taxon>Bacteria</taxon>
        <taxon>Pseudomonadati</taxon>
        <taxon>Bacteroidota</taxon>
        <taxon>Chitinophagia</taxon>
        <taxon>Chitinophagales</taxon>
        <taxon>Chitinophagaceae</taxon>
        <taxon>Terrimonas</taxon>
    </lineage>
</organism>
<dbReference type="EMBL" id="JAKLTR010000003">
    <property type="protein sequence ID" value="MCG2613865.1"/>
    <property type="molecule type" value="Genomic_DNA"/>
</dbReference>
<accession>A0ABS9KNF5</accession>
<reference evidence="1" key="1">
    <citation type="submission" date="2022-01" db="EMBL/GenBank/DDBJ databases">
        <authorList>
            <person name="Jo J.-H."/>
            <person name="Im W.-T."/>
        </authorList>
    </citation>
    <scope>NUCLEOTIDE SEQUENCE</scope>
    <source>
        <strain evidence="1">NA20</strain>
    </source>
</reference>
<keyword evidence="2" id="KW-1185">Reference proteome</keyword>
<proteinExistence type="predicted"/>
<evidence type="ECO:0000313" key="2">
    <source>
        <dbReference type="Proteomes" id="UP001165367"/>
    </source>
</evidence>
<gene>
    <name evidence="1" type="ORF">LZZ85_06215</name>
</gene>
<name>A0ABS9KNF5_9BACT</name>
<dbReference type="RefSeq" id="WP_237869740.1">
    <property type="nucleotide sequence ID" value="NZ_JAKLTR010000003.1"/>
</dbReference>
<evidence type="ECO:0000313" key="1">
    <source>
        <dbReference type="EMBL" id="MCG2613865.1"/>
    </source>
</evidence>
<dbReference type="Proteomes" id="UP001165367">
    <property type="component" value="Unassembled WGS sequence"/>
</dbReference>